<feature type="transmembrane region" description="Helical" evidence="2">
    <location>
        <begin position="221"/>
        <end position="244"/>
    </location>
</feature>
<evidence type="ECO:0000313" key="4">
    <source>
        <dbReference type="Proteomes" id="UP000624325"/>
    </source>
</evidence>
<feature type="transmembrane region" description="Helical" evidence="2">
    <location>
        <begin position="363"/>
        <end position="384"/>
    </location>
</feature>
<feature type="compositionally biased region" description="Polar residues" evidence="1">
    <location>
        <begin position="391"/>
        <end position="402"/>
    </location>
</feature>
<feature type="transmembrane region" description="Helical" evidence="2">
    <location>
        <begin position="322"/>
        <end position="343"/>
    </location>
</feature>
<name>A0ABQ4BYT8_9ACTN</name>
<dbReference type="Proteomes" id="UP000624325">
    <property type="component" value="Unassembled WGS sequence"/>
</dbReference>
<feature type="region of interest" description="Disordered" evidence="1">
    <location>
        <begin position="389"/>
        <end position="413"/>
    </location>
</feature>
<keyword evidence="2" id="KW-0472">Membrane</keyword>
<dbReference type="Pfam" id="PF07907">
    <property type="entry name" value="YibE_F"/>
    <property type="match status" value="1"/>
</dbReference>
<reference evidence="3 4" key="1">
    <citation type="submission" date="2021-01" db="EMBL/GenBank/DDBJ databases">
        <title>Whole genome shotgun sequence of Asanoa iriomotensis NBRC 100142.</title>
        <authorList>
            <person name="Komaki H."/>
            <person name="Tamura T."/>
        </authorList>
    </citation>
    <scope>NUCLEOTIDE SEQUENCE [LARGE SCALE GENOMIC DNA]</scope>
    <source>
        <strain evidence="3 4">NBRC 100142</strain>
    </source>
</reference>
<feature type="region of interest" description="Disordered" evidence="1">
    <location>
        <begin position="69"/>
        <end position="90"/>
    </location>
</feature>
<evidence type="ECO:0000256" key="2">
    <source>
        <dbReference type="SAM" id="Phobius"/>
    </source>
</evidence>
<keyword evidence="2" id="KW-1133">Transmembrane helix</keyword>
<comment type="caution">
    <text evidence="3">The sequence shown here is derived from an EMBL/GenBank/DDBJ whole genome shotgun (WGS) entry which is preliminary data.</text>
</comment>
<evidence type="ECO:0000256" key="1">
    <source>
        <dbReference type="SAM" id="MobiDB-lite"/>
    </source>
</evidence>
<feature type="transmembrane region" description="Helical" evidence="2">
    <location>
        <begin position="16"/>
        <end position="37"/>
    </location>
</feature>
<dbReference type="RefSeq" id="WP_203701503.1">
    <property type="nucleotide sequence ID" value="NZ_BAAALU010000010.1"/>
</dbReference>
<gene>
    <name evidence="3" type="ORF">Air01nite_17920</name>
</gene>
<feature type="transmembrane region" description="Helical" evidence="2">
    <location>
        <begin position="192"/>
        <end position="209"/>
    </location>
</feature>
<dbReference type="PANTHER" id="PTHR41771:SF1">
    <property type="entry name" value="MEMBRANE PROTEIN"/>
    <property type="match status" value="1"/>
</dbReference>
<evidence type="ECO:0000313" key="3">
    <source>
        <dbReference type="EMBL" id="GIF55697.1"/>
    </source>
</evidence>
<keyword evidence="4" id="KW-1185">Reference proteome</keyword>
<feature type="transmembrane region" description="Helical" evidence="2">
    <location>
        <begin position="143"/>
        <end position="159"/>
    </location>
</feature>
<accession>A0ABQ4BYT8</accession>
<keyword evidence="2" id="KW-0812">Transmembrane</keyword>
<feature type="transmembrane region" description="Helical" evidence="2">
    <location>
        <begin position="166"/>
        <end position="186"/>
    </location>
</feature>
<sequence length="413" mass="42262">MRDHPTVARSGSRLRVVLAAILVPSFLTALVSAVLLWPERSPSRNAVDPVPRYHATVTRIVELPCSPATETPEAAAPSGQCGTATVSFDDGPADGTSAEVDLSSGGGAPSVEIGDNVIVSPLVDGLNPEDAIYTIVEHQRGTPLLWLVAVFAIVIAAFGRWRGLAALAGLGVSFAVLLGFILPAILAGHSPLLVAVVGAALIMFVVLYLTHGLTAQTSVAVLGTLASLVLTGAMGSLAIALTHMTGAGDDAAVDVYLTYGAIDLRGLLLAGIIIGSLGVLDDVTVTQAATVAELARANPNLTHRQLYQGGIRVGRAHIASTVNTIVLAYAGASLQVVLLVVAGSRSTVESVTSEFVAQELVRTTVATLGLIAAVPITTVLAALVTKAGNHRPTTQRSTNPENSADVGGARIGR</sequence>
<proteinExistence type="predicted"/>
<protein>
    <submittedName>
        <fullName evidence="3">Membrane protein</fullName>
    </submittedName>
</protein>
<dbReference type="EMBL" id="BONC01000009">
    <property type="protein sequence ID" value="GIF55697.1"/>
    <property type="molecule type" value="Genomic_DNA"/>
</dbReference>
<dbReference type="PANTHER" id="PTHR41771">
    <property type="entry name" value="MEMBRANE PROTEIN-RELATED"/>
    <property type="match status" value="1"/>
</dbReference>
<organism evidence="3 4">
    <name type="scientific">Asanoa iriomotensis</name>
    <dbReference type="NCBI Taxonomy" id="234613"/>
    <lineage>
        <taxon>Bacteria</taxon>
        <taxon>Bacillati</taxon>
        <taxon>Actinomycetota</taxon>
        <taxon>Actinomycetes</taxon>
        <taxon>Micromonosporales</taxon>
        <taxon>Micromonosporaceae</taxon>
        <taxon>Asanoa</taxon>
    </lineage>
</organism>
<dbReference type="InterPro" id="IPR012507">
    <property type="entry name" value="YibE_F"/>
</dbReference>
<feature type="transmembrane region" description="Helical" evidence="2">
    <location>
        <begin position="256"/>
        <end position="280"/>
    </location>
</feature>